<dbReference type="KEGG" id="esi:Exig_0921"/>
<protein>
    <recommendedName>
        <fullName evidence="6">Dihydrolipoamide acetyltransferase component of pyruvate dehydrogenase complex</fullName>
        <ecNumber evidence="6">2.3.1.-</ecNumber>
    </recommendedName>
</protein>
<comment type="similarity">
    <text evidence="2 6">Belongs to the 2-oxoacid dehydrogenase family.</text>
</comment>
<evidence type="ECO:0000256" key="7">
    <source>
        <dbReference type="SAM" id="MobiDB-lite"/>
    </source>
</evidence>
<dbReference type="GO" id="GO:0016407">
    <property type="term" value="F:acetyltransferase activity"/>
    <property type="evidence" value="ECO:0007669"/>
    <property type="project" value="TreeGrafter"/>
</dbReference>
<dbReference type="Gene3D" id="2.40.50.100">
    <property type="match status" value="1"/>
</dbReference>
<dbReference type="Pfam" id="PF02817">
    <property type="entry name" value="E3_binding"/>
    <property type="match status" value="1"/>
</dbReference>
<evidence type="ECO:0000256" key="4">
    <source>
        <dbReference type="ARBA" id="ARBA00022823"/>
    </source>
</evidence>
<feature type="domain" description="Lipoyl-binding" evidence="8">
    <location>
        <begin position="3"/>
        <end position="78"/>
    </location>
</feature>
<dbReference type="EMBL" id="CP001022">
    <property type="protein sequence ID" value="ACB60401.1"/>
    <property type="molecule type" value="Genomic_DNA"/>
</dbReference>
<evidence type="ECO:0000313" key="10">
    <source>
        <dbReference type="EMBL" id="ACB60401.1"/>
    </source>
</evidence>
<reference evidence="10 11" key="2">
    <citation type="journal article" date="2008" name="BMC Genomics">
        <title>Architecture of thermal adaptation in an Exiguobacterium sibiricum strain isolated from 3 million year old permafrost: a genome and transcriptome approach.</title>
        <authorList>
            <person name="Rodrigues D.F."/>
            <person name="Ivanova N."/>
            <person name="He Z."/>
            <person name="Huebner M."/>
            <person name="Zhou J."/>
            <person name="Tiedje J.M."/>
        </authorList>
    </citation>
    <scope>NUCLEOTIDE SEQUENCE [LARGE SCALE GENOMIC DNA]</scope>
    <source>
        <strain evidence="11">DSM 17290 / CIP 109462 / JCM 13490 / 255-15</strain>
    </source>
</reference>
<dbReference type="Proteomes" id="UP000001681">
    <property type="component" value="Chromosome"/>
</dbReference>
<gene>
    <name evidence="10" type="ordered locus">Exig_0921</name>
</gene>
<dbReference type="HOGENOM" id="CLU_016733_10_1_9"/>
<keyword evidence="11" id="KW-1185">Reference proteome</keyword>
<dbReference type="InterPro" id="IPR001078">
    <property type="entry name" value="2-oxoacid_DH_actylTfrase"/>
</dbReference>
<keyword evidence="4 6" id="KW-0450">Lipoyl</keyword>
<dbReference type="InterPro" id="IPR000089">
    <property type="entry name" value="Biotin_lipoyl"/>
</dbReference>
<evidence type="ECO:0000256" key="1">
    <source>
        <dbReference type="ARBA" id="ARBA00001938"/>
    </source>
</evidence>
<sequence>MKTETLTMPQLGESVTEGTISLWLVKPGDTVKKYDPIAEVITDKVTAEVPSSFDGVIDKLLAEEGDTLQVGEAIVTLQVSGGSTEVAATEEAVPAIEETPVSSDQSMKKRYSPAVLKLSAEHGIDLEQVSGTGAGGRITRKDLLKIVETGQIKQPDTVEAPTIESVPAAKPAEQRESAQPSRPQAAKSTASTTEDGDIEIPTAGVRQAIATNMVRSKHEAPHAWLMIEVDVTNLVEARNRHKDAFFKQEGVKLTFLPFFMKATVEGLKKHPIMNSTWAGDKIIQKKAINLSLAVATQEALFVPVVKNADELSIKGLARSIDDFGKRAQAGRLSSSEMQGGTFTVNNTGSFGSIQSAPILNFPQAAILSVESIVKRPVWINGMFAARDMVNLCMSIDHRVLDGLVAGQFLQTVKQSLESIDPNQLSLY</sequence>
<dbReference type="Pfam" id="PF00198">
    <property type="entry name" value="2-oxoacid_dh"/>
    <property type="match status" value="1"/>
</dbReference>
<evidence type="ECO:0000313" key="11">
    <source>
        <dbReference type="Proteomes" id="UP000001681"/>
    </source>
</evidence>
<reference evidence="11" key="3">
    <citation type="submission" date="2008-04" db="EMBL/GenBank/DDBJ databases">
        <title>Complete sequence of chromosome of Exiguobacterium sibiricum 255-15.</title>
        <authorList>
            <consortium name="US DOE Joint Genome Institute"/>
            <person name="Copeland A."/>
            <person name="Lucas S."/>
            <person name="Lapidus A."/>
            <person name="Glavina del Rio T."/>
            <person name="Dalin E."/>
            <person name="Tice H."/>
            <person name="Bruce D."/>
            <person name="Goodwin L."/>
            <person name="Pitluck S."/>
            <person name="Kiss H."/>
            <person name="Chertkov O."/>
            <person name="Monk C."/>
            <person name="Brettin T."/>
            <person name="Detter J.C."/>
            <person name="Han C."/>
            <person name="Kuske C.R."/>
            <person name="Schmutz J."/>
            <person name="Larimer F."/>
            <person name="Land M."/>
            <person name="Hauser L."/>
            <person name="Kyrpides N."/>
            <person name="Mikhailova N."/>
            <person name="Vishnivetskaya T."/>
            <person name="Rodrigues D.F."/>
            <person name="Gilichinsky D."/>
            <person name="Tiedje J."/>
            <person name="Richardson P."/>
        </authorList>
    </citation>
    <scope>NUCLEOTIDE SEQUENCE [LARGE SCALE GENOMIC DNA]</scope>
    <source>
        <strain evidence="11">DSM 17290 / CIP 109462 / JCM 13490 / 255-15</strain>
    </source>
</reference>
<dbReference type="GO" id="GO:0005737">
    <property type="term" value="C:cytoplasm"/>
    <property type="evidence" value="ECO:0007669"/>
    <property type="project" value="TreeGrafter"/>
</dbReference>
<evidence type="ECO:0000259" key="8">
    <source>
        <dbReference type="PROSITE" id="PS50968"/>
    </source>
</evidence>
<feature type="domain" description="Peripheral subunit-binding (PSBD)" evidence="9">
    <location>
        <begin position="110"/>
        <end position="147"/>
    </location>
</feature>
<dbReference type="SUPFAM" id="SSF47005">
    <property type="entry name" value="Peripheral subunit-binding domain of 2-oxo acid dehydrogenase complex"/>
    <property type="match status" value="1"/>
</dbReference>
<dbReference type="Pfam" id="PF00364">
    <property type="entry name" value="Biotin_lipoyl"/>
    <property type="match status" value="1"/>
</dbReference>
<dbReference type="Gene3D" id="3.30.559.10">
    <property type="entry name" value="Chloramphenicol acetyltransferase-like domain"/>
    <property type="match status" value="1"/>
</dbReference>
<dbReference type="SUPFAM" id="SSF51230">
    <property type="entry name" value="Single hybrid motif"/>
    <property type="match status" value="1"/>
</dbReference>
<dbReference type="RefSeq" id="WP_012369825.1">
    <property type="nucleotide sequence ID" value="NC_010556.1"/>
</dbReference>
<feature type="region of interest" description="Disordered" evidence="7">
    <location>
        <begin position="155"/>
        <end position="200"/>
    </location>
</feature>
<dbReference type="InterPro" id="IPR050743">
    <property type="entry name" value="2-oxoacid_DH_E2_comp"/>
</dbReference>
<evidence type="ECO:0000259" key="9">
    <source>
        <dbReference type="PROSITE" id="PS51826"/>
    </source>
</evidence>
<dbReference type="InterPro" id="IPR023213">
    <property type="entry name" value="CAT-like_dom_sf"/>
</dbReference>
<dbReference type="STRING" id="262543.Exig_0921"/>
<dbReference type="PROSITE" id="PS51826">
    <property type="entry name" value="PSBD"/>
    <property type="match status" value="1"/>
</dbReference>
<dbReference type="FunFam" id="3.30.559.10:FF:000007">
    <property type="entry name" value="Dihydrolipoamide acetyltransferase component of pyruvate dehydrogenase complex"/>
    <property type="match status" value="1"/>
</dbReference>
<dbReference type="InterPro" id="IPR004167">
    <property type="entry name" value="PSBD"/>
</dbReference>
<evidence type="ECO:0000256" key="3">
    <source>
        <dbReference type="ARBA" id="ARBA00022679"/>
    </source>
</evidence>
<comment type="cofactor">
    <cofactor evidence="1 6">
        <name>(R)-lipoate</name>
        <dbReference type="ChEBI" id="CHEBI:83088"/>
    </cofactor>
</comment>
<dbReference type="Gene3D" id="4.10.320.10">
    <property type="entry name" value="E3-binding domain"/>
    <property type="match status" value="1"/>
</dbReference>
<dbReference type="PROSITE" id="PS00189">
    <property type="entry name" value="LIPOYL"/>
    <property type="match status" value="1"/>
</dbReference>
<dbReference type="PANTHER" id="PTHR43178:SF5">
    <property type="entry name" value="LIPOAMIDE ACYLTRANSFERASE COMPONENT OF BRANCHED-CHAIN ALPHA-KETO ACID DEHYDROGENASE COMPLEX, MITOCHONDRIAL"/>
    <property type="match status" value="1"/>
</dbReference>
<dbReference type="AlphaFoldDB" id="B1YLR8"/>
<evidence type="ECO:0000256" key="2">
    <source>
        <dbReference type="ARBA" id="ARBA00007317"/>
    </source>
</evidence>
<dbReference type="eggNOG" id="COG0508">
    <property type="taxonomic scope" value="Bacteria"/>
</dbReference>
<feature type="compositionally biased region" description="Polar residues" evidence="7">
    <location>
        <begin position="177"/>
        <end position="193"/>
    </location>
</feature>
<name>B1YLR8_EXIS2</name>
<dbReference type="EC" id="2.3.1.-" evidence="6"/>
<keyword evidence="3 6" id="KW-0808">Transferase</keyword>
<evidence type="ECO:0000256" key="5">
    <source>
        <dbReference type="ARBA" id="ARBA00023315"/>
    </source>
</evidence>
<organism evidence="10 11">
    <name type="scientific">Exiguobacterium sibiricum (strain DSM 17290 / CCUG 55495 / CIP 109462 / JCM 13490 / 255-15)</name>
    <dbReference type="NCBI Taxonomy" id="262543"/>
    <lineage>
        <taxon>Bacteria</taxon>
        <taxon>Bacillati</taxon>
        <taxon>Bacillota</taxon>
        <taxon>Bacilli</taxon>
        <taxon>Bacillales</taxon>
        <taxon>Bacillales Family XII. Incertae Sedis</taxon>
        <taxon>Exiguobacterium</taxon>
    </lineage>
</organism>
<keyword evidence="5 6" id="KW-0012">Acyltransferase</keyword>
<dbReference type="OrthoDB" id="9805770at2"/>
<dbReference type="SUPFAM" id="SSF52777">
    <property type="entry name" value="CoA-dependent acyltransferases"/>
    <property type="match status" value="1"/>
</dbReference>
<proteinExistence type="inferred from homology"/>
<dbReference type="PANTHER" id="PTHR43178">
    <property type="entry name" value="DIHYDROLIPOAMIDE ACETYLTRANSFERASE COMPONENT OF PYRUVATE DEHYDROGENASE COMPLEX"/>
    <property type="match status" value="1"/>
</dbReference>
<evidence type="ECO:0000256" key="6">
    <source>
        <dbReference type="RuleBase" id="RU003423"/>
    </source>
</evidence>
<accession>B1YLR8</accession>
<dbReference type="PROSITE" id="PS50968">
    <property type="entry name" value="BIOTINYL_LIPOYL"/>
    <property type="match status" value="1"/>
</dbReference>
<dbReference type="InterPro" id="IPR036625">
    <property type="entry name" value="E3-bd_dom_sf"/>
</dbReference>
<reference evidence="10 11" key="1">
    <citation type="journal article" date="2006" name="Extremophiles">
        <title>Characterization of Exiguobacterium isolates from the Siberian permafrost. Description of Exiguobacterium sibiricum sp. nov.</title>
        <authorList>
            <person name="Rodrigues D.F."/>
            <person name="Goris J."/>
            <person name="Vishnivetskaya T."/>
            <person name="Gilichinsky D."/>
            <person name="Thomashow M.F."/>
            <person name="Tiedje J.M."/>
        </authorList>
    </citation>
    <scope>NUCLEOTIDE SEQUENCE [LARGE SCALE GENOMIC DNA]</scope>
    <source>
        <strain evidence="11">DSM 17290 / CIP 109462 / JCM 13490 / 255-15</strain>
    </source>
</reference>
<dbReference type="GO" id="GO:0031405">
    <property type="term" value="F:lipoic acid binding"/>
    <property type="evidence" value="ECO:0007669"/>
    <property type="project" value="TreeGrafter"/>
</dbReference>
<dbReference type="InterPro" id="IPR011053">
    <property type="entry name" value="Single_hybrid_motif"/>
</dbReference>
<dbReference type="CDD" id="cd06849">
    <property type="entry name" value="lipoyl_domain"/>
    <property type="match status" value="1"/>
</dbReference>
<dbReference type="InterPro" id="IPR003016">
    <property type="entry name" value="2-oxoA_DH_lipoyl-BS"/>
</dbReference>